<sequence length="123" mass="14192">MDRDAMYEEINSLEMRINFIMRLAGYFDIVYGIAMALISVVVWGAMSLGFLQGVSSLILGILIIFRNSRLEENAWIHQDTILFLTILNLGLGFVISSLLILYVYLTRRKIEQMTLELEQEVLR</sequence>
<dbReference type="AlphaFoldDB" id="A0AAN5W7F2"/>
<dbReference type="EMBL" id="CP047143">
    <property type="protein sequence ID" value="QHQ69209.1"/>
    <property type="molecule type" value="Genomic_DNA"/>
</dbReference>
<feature type="transmembrane region" description="Helical" evidence="1">
    <location>
        <begin position="49"/>
        <end position="68"/>
    </location>
</feature>
<keyword evidence="1" id="KW-1133">Transmembrane helix</keyword>
<dbReference type="Proteomes" id="UP000322051">
    <property type="component" value="Unassembled WGS sequence"/>
</dbReference>
<organism evidence="2 4">
    <name type="scientific">Lactobacillus crispatus</name>
    <dbReference type="NCBI Taxonomy" id="47770"/>
    <lineage>
        <taxon>Bacteria</taxon>
        <taxon>Bacillati</taxon>
        <taxon>Bacillota</taxon>
        <taxon>Bacilli</taxon>
        <taxon>Lactobacillales</taxon>
        <taxon>Lactobacillaceae</taxon>
        <taxon>Lactobacillus</taxon>
    </lineage>
</organism>
<feature type="transmembrane region" description="Helical" evidence="1">
    <location>
        <begin position="20"/>
        <end position="43"/>
    </location>
</feature>
<evidence type="ECO:0000313" key="3">
    <source>
        <dbReference type="EMBL" id="QHQ69209.1"/>
    </source>
</evidence>
<geneLocation type="plasmid" evidence="3 5">
    <name>unnamed</name>
</geneLocation>
<accession>A0AAN5W7F2</accession>
<dbReference type="Proteomes" id="UP000464915">
    <property type="component" value="Plasmid unnamed"/>
</dbReference>
<evidence type="ECO:0000313" key="4">
    <source>
        <dbReference type="Proteomes" id="UP000322051"/>
    </source>
</evidence>
<reference evidence="2 4" key="1">
    <citation type="submission" date="2019-09" db="EMBL/GenBank/DDBJ databases">
        <title>Comparative analysis of L. crispatus genomes revealed niche specific adaptation to different host and body sites.</title>
        <authorList>
            <person name="Pan M."/>
            <person name="Hidalgo-Cantabrana C."/>
            <person name="Barrangou R."/>
        </authorList>
    </citation>
    <scope>NUCLEOTIDE SEQUENCE [LARGE SCALE GENOMIC DNA]</scope>
    <source>
        <strain evidence="2 4">NCK973</strain>
    </source>
</reference>
<reference evidence="3 5" key="2">
    <citation type="submission" date="2019-12" db="EMBL/GenBank/DDBJ databases">
        <title>Complete Genome Sequences of Lactobacillus strains, C25 and P38, Isolated from Chicken Cecum.</title>
        <authorList>
            <person name="Hassan H.M."/>
            <person name="Mendoza M."/>
            <person name="Rezvani M."/>
            <person name="Koci M.D."/>
            <person name="Dickey A.N."/>
            <person name="Scholl E.H."/>
        </authorList>
    </citation>
    <scope>NUCLEOTIDE SEQUENCE [LARGE SCALE GENOMIC DNA]</scope>
    <source>
        <strain evidence="3 5">C25</strain>
        <plasmid evidence="3 5">unnamed</plasmid>
    </source>
</reference>
<keyword evidence="1" id="KW-0472">Membrane</keyword>
<feature type="transmembrane region" description="Helical" evidence="1">
    <location>
        <begin position="80"/>
        <end position="105"/>
    </location>
</feature>
<keyword evidence="1" id="KW-0812">Transmembrane</keyword>
<dbReference type="RefSeq" id="WP_065989308.1">
    <property type="nucleotide sequence ID" value="NZ_CP047143.1"/>
</dbReference>
<evidence type="ECO:0000256" key="1">
    <source>
        <dbReference type="SAM" id="Phobius"/>
    </source>
</evidence>
<proteinExistence type="predicted"/>
<gene>
    <name evidence="2" type="ORF">F1C02_05525</name>
    <name evidence="3" type="ORF">GSR61_11530</name>
</gene>
<evidence type="ECO:0000313" key="2">
    <source>
        <dbReference type="EMBL" id="KAA8797930.1"/>
    </source>
</evidence>
<keyword evidence="3" id="KW-0614">Plasmid</keyword>
<name>A0AAN5W7F2_9LACO</name>
<dbReference type="EMBL" id="VUAO01000012">
    <property type="protein sequence ID" value="KAA8797930.1"/>
    <property type="molecule type" value="Genomic_DNA"/>
</dbReference>
<evidence type="ECO:0000313" key="5">
    <source>
        <dbReference type="Proteomes" id="UP000464915"/>
    </source>
</evidence>
<protein>
    <submittedName>
        <fullName evidence="2">Uncharacterized protein</fullName>
    </submittedName>
</protein>